<evidence type="ECO:0000256" key="4">
    <source>
        <dbReference type="ARBA" id="ARBA00022692"/>
    </source>
</evidence>
<dbReference type="NCBIfam" id="TIGR04056">
    <property type="entry name" value="OMP_RagA_SusC"/>
    <property type="match status" value="1"/>
</dbReference>
<protein>
    <submittedName>
        <fullName evidence="10">SusC/RagA family TonB-linked outer membrane protein</fullName>
    </submittedName>
</protein>
<dbReference type="PROSITE" id="PS52016">
    <property type="entry name" value="TONB_DEPENDENT_REC_3"/>
    <property type="match status" value="1"/>
</dbReference>
<dbReference type="SMART" id="SM00965">
    <property type="entry name" value="STN"/>
    <property type="match status" value="1"/>
</dbReference>
<dbReference type="Gene3D" id="2.170.130.10">
    <property type="entry name" value="TonB-dependent receptor, plug domain"/>
    <property type="match status" value="1"/>
</dbReference>
<dbReference type="SUPFAM" id="SSF49464">
    <property type="entry name" value="Carboxypeptidase regulatory domain-like"/>
    <property type="match status" value="1"/>
</dbReference>
<dbReference type="Pfam" id="PF13715">
    <property type="entry name" value="CarbopepD_reg_2"/>
    <property type="match status" value="1"/>
</dbReference>
<dbReference type="InterPro" id="IPR036942">
    <property type="entry name" value="Beta-barrel_TonB_sf"/>
</dbReference>
<evidence type="ECO:0000256" key="3">
    <source>
        <dbReference type="ARBA" id="ARBA00022452"/>
    </source>
</evidence>
<dbReference type="Gene3D" id="3.55.50.30">
    <property type="match status" value="1"/>
</dbReference>
<evidence type="ECO:0000256" key="7">
    <source>
        <dbReference type="PROSITE-ProRule" id="PRU01360"/>
    </source>
</evidence>
<proteinExistence type="inferred from homology"/>
<dbReference type="SUPFAM" id="SSF56935">
    <property type="entry name" value="Porins"/>
    <property type="match status" value="1"/>
</dbReference>
<keyword evidence="8" id="KW-0732">Signal</keyword>
<dbReference type="Gene3D" id="2.60.40.1120">
    <property type="entry name" value="Carboxypeptidase-like, regulatory domain"/>
    <property type="match status" value="1"/>
</dbReference>
<dbReference type="Gene3D" id="2.40.170.20">
    <property type="entry name" value="TonB-dependent receptor, beta-barrel domain"/>
    <property type="match status" value="1"/>
</dbReference>
<dbReference type="InterPro" id="IPR023997">
    <property type="entry name" value="TonB-dep_OMP_SusC/RagA_CS"/>
</dbReference>
<keyword evidence="3 7" id="KW-1134">Transmembrane beta strand</keyword>
<evidence type="ECO:0000256" key="1">
    <source>
        <dbReference type="ARBA" id="ARBA00004571"/>
    </source>
</evidence>
<comment type="caution">
    <text evidence="10">The sequence shown here is derived from an EMBL/GenBank/DDBJ whole genome shotgun (WGS) entry which is preliminary data.</text>
</comment>
<keyword evidence="6 7" id="KW-0998">Cell outer membrane</keyword>
<dbReference type="InterPro" id="IPR037066">
    <property type="entry name" value="Plug_dom_sf"/>
</dbReference>
<dbReference type="InterPro" id="IPR012910">
    <property type="entry name" value="Plug_dom"/>
</dbReference>
<evidence type="ECO:0000256" key="2">
    <source>
        <dbReference type="ARBA" id="ARBA00022448"/>
    </source>
</evidence>
<sequence>MKKKWKDCFPCRGKYVKIFRIMKLCTCLLFCSMMTLSAGVRGQHIKMSLDMKGVTLEEVIWTLEKKSDITFFYNVSDVSKVTNVSAVFKDASLEAILDMLLKGTHLYYEIQNRVVVIKSGQPMSVQDSLKGVTVKGVVKDSRGGMLPGVTVVLKGTTTGVATGISGDFVITIPKRDSVTLLFSFVGMKTKEVKWRGQTELTVVLEEDMNEMEEVVITGYQVIDRRKSTSAVSSVKMEDIMIPGVSTLDKMLEGQIPDLMVMTNSGESGVAPKIRIRGTSTLIGNREPLWVIDGVIVQDPVQISPDELNDPDYINRIGNAISGINPQDIERIDVLKDASATALYGTKAANGVIVITTKRGHVGEPQISYRGTATLKLRPRYSDRNIDLMNAKERLNVSRELAEAGYQYATSVTWVGYEKLLRELYNRTISYEEFEKQVAYLGKENTDWFKLLTRDAFSSSHTVSVTGGTEKVRYYSSVGVNIEEDVVKPNLDRRYTGTLNLDMNFTPWLAASFNVNANTSKRKYYQEEIAPINYAYNTSRAIPAYTEEGKYSFYLIPSGFSYYDYNILNELENSSKRQEGSSVTFRANLDVKPWEWLKISTILSYSVANTDIEGYWGTKTYHAALIRRSADEAGADKTSGMPRGGELTVDKSRNKSYMFRLQADLNRYWGAEQQHNINASVGMETNSTKYDAYKNITRGYDPERGKQFIVVDPTVYTSYANWMSENVPVVTDNLSNMLSWYGSISYSYGNWFTVNANVRYDGSNQFGERSNDKLLPIWSASFNYNVMEHFKGEQDWFDDLRLKMSYGYQGNMLDGQSPVAIISKKPYNDHYGEYVSSITTYPNPDLKWEKTGSLNVGVEFSMFQRRLMVVASYYRKKTEDAYLNKEISGVNGMTSYVVNGGEIVNSGYDFALTLNPIRKENLRWYVSTSFTHTNNEVNSLPGADQFERMNFLNGTAVVKGKSVSSFYSYKFTGLDAKGLPMFDDMEEEQESLHGKSKYEVFTQVLEESGRREPIIFGGLNTTVNYKRWRLNAAFSYSLGAKTRLFKLYADNYARVRPESNLNKIFLKRWQHPGDERYTNIPAFMIDGGSSSGLHHWSGFTSGQVPEIADTKWEMYNYSNIRVVSADYLKCTNLGLTYSFDAERWGISLLEVSASVSNPFIVTNSKLKGQTPVQSGFTEVQLSERPTFTFGLNVTF</sequence>
<feature type="chain" id="PRO_5019381198" evidence="8">
    <location>
        <begin position="39"/>
        <end position="1194"/>
    </location>
</feature>
<comment type="similarity">
    <text evidence="7">Belongs to the TonB-dependent receptor family.</text>
</comment>
<organism evidence="10 11">
    <name type="scientific">Butyricimonas virosa</name>
    <dbReference type="NCBI Taxonomy" id="544645"/>
    <lineage>
        <taxon>Bacteria</taxon>
        <taxon>Pseudomonadati</taxon>
        <taxon>Bacteroidota</taxon>
        <taxon>Bacteroidia</taxon>
        <taxon>Bacteroidales</taxon>
        <taxon>Odoribacteraceae</taxon>
        <taxon>Butyricimonas</taxon>
    </lineage>
</organism>
<evidence type="ECO:0000259" key="9">
    <source>
        <dbReference type="SMART" id="SM00965"/>
    </source>
</evidence>
<keyword evidence="5 7" id="KW-0472">Membrane</keyword>
<gene>
    <name evidence="10" type="ORF">DWW18_10845</name>
</gene>
<dbReference type="InterPro" id="IPR039426">
    <property type="entry name" value="TonB-dep_rcpt-like"/>
</dbReference>
<feature type="domain" description="Secretin/TonB short N-terminal" evidence="9">
    <location>
        <begin position="69"/>
        <end position="120"/>
    </location>
</feature>
<keyword evidence="4 7" id="KW-0812">Transmembrane</keyword>
<evidence type="ECO:0000256" key="6">
    <source>
        <dbReference type="ARBA" id="ARBA00023237"/>
    </source>
</evidence>
<feature type="signal peptide" evidence="8">
    <location>
        <begin position="1"/>
        <end position="38"/>
    </location>
</feature>
<dbReference type="InterPro" id="IPR023996">
    <property type="entry name" value="TonB-dep_OMP_SusC/RagA"/>
</dbReference>
<dbReference type="NCBIfam" id="TIGR04057">
    <property type="entry name" value="SusC_RagA_signa"/>
    <property type="match status" value="1"/>
</dbReference>
<comment type="subcellular location">
    <subcellularLocation>
        <location evidence="1 7">Cell outer membrane</location>
        <topology evidence="1 7">Multi-pass membrane protein</topology>
    </subcellularLocation>
</comment>
<dbReference type="Pfam" id="PF07715">
    <property type="entry name" value="Plug"/>
    <property type="match status" value="1"/>
</dbReference>
<evidence type="ECO:0000256" key="5">
    <source>
        <dbReference type="ARBA" id="ARBA00023136"/>
    </source>
</evidence>
<name>A0A412WZI1_9BACT</name>
<evidence type="ECO:0000313" key="11">
    <source>
        <dbReference type="Proteomes" id="UP000283589"/>
    </source>
</evidence>
<dbReference type="Proteomes" id="UP000283589">
    <property type="component" value="Unassembled WGS sequence"/>
</dbReference>
<dbReference type="GO" id="GO:0009279">
    <property type="term" value="C:cell outer membrane"/>
    <property type="evidence" value="ECO:0007669"/>
    <property type="project" value="UniProtKB-SubCell"/>
</dbReference>
<keyword evidence="2 7" id="KW-0813">Transport</keyword>
<dbReference type="STRING" id="1121130.GCA_000519105_02081"/>
<dbReference type="Pfam" id="PF07660">
    <property type="entry name" value="STN"/>
    <property type="match status" value="1"/>
</dbReference>
<dbReference type="EMBL" id="QRZA01000013">
    <property type="protein sequence ID" value="RGV33381.1"/>
    <property type="molecule type" value="Genomic_DNA"/>
</dbReference>
<evidence type="ECO:0000313" key="10">
    <source>
        <dbReference type="EMBL" id="RGV33381.1"/>
    </source>
</evidence>
<accession>A0A412WZI1</accession>
<evidence type="ECO:0000256" key="8">
    <source>
        <dbReference type="SAM" id="SignalP"/>
    </source>
</evidence>
<dbReference type="InterPro" id="IPR011662">
    <property type="entry name" value="Secretin/TonB_short_N"/>
</dbReference>
<reference evidence="10 11" key="1">
    <citation type="submission" date="2018-08" db="EMBL/GenBank/DDBJ databases">
        <title>A genome reference for cultivated species of the human gut microbiota.</title>
        <authorList>
            <person name="Zou Y."/>
            <person name="Xue W."/>
            <person name="Luo G."/>
        </authorList>
    </citation>
    <scope>NUCLEOTIDE SEQUENCE [LARGE SCALE GENOMIC DNA]</scope>
    <source>
        <strain evidence="10 11">AF14-49</strain>
    </source>
</reference>
<dbReference type="InterPro" id="IPR008969">
    <property type="entry name" value="CarboxyPept-like_regulatory"/>
</dbReference>
<dbReference type="AlphaFoldDB" id="A0A412WZI1"/>